<dbReference type="InterPro" id="IPR038765">
    <property type="entry name" value="Papain-like_cys_pep_sf"/>
</dbReference>
<dbReference type="Gramene" id="TVU42682">
    <property type="protein sequence ID" value="TVU42682"/>
    <property type="gene ID" value="EJB05_09102"/>
</dbReference>
<sequence>MTGGPHLSVGRRAGGGLGCCWARVDGLGWAAEKEKEKEEEGGGGLSQRKKRKEAAREKRNSLPKKRKTEVTKLDKQNCTVVLRKKRKIEQLSKTVASVNSPKRPQKHLTETLCSGREKPADLRGCTPQERAAILYIQSLCSSKETEGKVVFKSQRGSIAASDMRCLTLPSVIDGPDKYIKSAIIDAYAVHVKARTQDCRLLCPLWYGSMIADPDKLDSCNKPEHRSFYQNFFRTFYEYDQIFFPLLVKYGESGCHWIVAVMSTTKKEFQILDSDRNLELFKGEVEKLRNGIARMTSMARIVDPSLPNDVETWKIIEIKQLPKQTDGCSCGLYVMKYMEYWDGTKMRPNFTQGEIHIFRKKLLAELLFSEFNEVTEAKKEVGKIMKLLTGQHYILAVETIVLIFVSEACDCSRMPPPSAIKLTDCVLQFKDATSN</sequence>
<dbReference type="EMBL" id="RWGY01000005">
    <property type="protein sequence ID" value="TVU42682.1"/>
    <property type="molecule type" value="Genomic_DNA"/>
</dbReference>
<organism evidence="7 8">
    <name type="scientific">Eragrostis curvula</name>
    <name type="common">weeping love grass</name>
    <dbReference type="NCBI Taxonomy" id="38414"/>
    <lineage>
        <taxon>Eukaryota</taxon>
        <taxon>Viridiplantae</taxon>
        <taxon>Streptophyta</taxon>
        <taxon>Embryophyta</taxon>
        <taxon>Tracheophyta</taxon>
        <taxon>Spermatophyta</taxon>
        <taxon>Magnoliopsida</taxon>
        <taxon>Liliopsida</taxon>
        <taxon>Poales</taxon>
        <taxon>Poaceae</taxon>
        <taxon>PACMAD clade</taxon>
        <taxon>Chloridoideae</taxon>
        <taxon>Eragrostideae</taxon>
        <taxon>Eragrostidinae</taxon>
        <taxon>Eragrostis</taxon>
    </lineage>
</organism>
<dbReference type="GO" id="GO:0016926">
    <property type="term" value="P:protein desumoylation"/>
    <property type="evidence" value="ECO:0007669"/>
    <property type="project" value="TreeGrafter"/>
</dbReference>
<dbReference type="GO" id="GO:0005634">
    <property type="term" value="C:nucleus"/>
    <property type="evidence" value="ECO:0007669"/>
    <property type="project" value="TreeGrafter"/>
</dbReference>
<dbReference type="PANTHER" id="PTHR12606">
    <property type="entry name" value="SENTRIN/SUMO-SPECIFIC PROTEASE"/>
    <property type="match status" value="1"/>
</dbReference>
<evidence type="ECO:0000256" key="5">
    <source>
        <dbReference type="SAM" id="MobiDB-lite"/>
    </source>
</evidence>
<feature type="non-terminal residue" evidence="7">
    <location>
        <position position="1"/>
    </location>
</feature>
<evidence type="ECO:0000256" key="3">
    <source>
        <dbReference type="ARBA" id="ARBA00022801"/>
    </source>
</evidence>
<gene>
    <name evidence="7" type="ORF">EJB05_09102</name>
</gene>
<dbReference type="Pfam" id="PF02902">
    <property type="entry name" value="Peptidase_C48"/>
    <property type="match status" value="1"/>
</dbReference>
<name>A0A5J9W1S0_9POAL</name>
<keyword evidence="4" id="KW-0788">Thiol protease</keyword>
<dbReference type="OrthoDB" id="695123at2759"/>
<dbReference type="Gene3D" id="3.40.395.10">
    <property type="entry name" value="Adenoviral Proteinase, Chain A"/>
    <property type="match status" value="1"/>
</dbReference>
<dbReference type="SUPFAM" id="SSF54001">
    <property type="entry name" value="Cysteine proteinases"/>
    <property type="match status" value="1"/>
</dbReference>
<feature type="domain" description="Ubiquitin-like protease family profile" evidence="6">
    <location>
        <begin position="156"/>
        <end position="340"/>
    </location>
</feature>
<dbReference type="InterPro" id="IPR003653">
    <property type="entry name" value="Peptidase_C48_C"/>
</dbReference>
<evidence type="ECO:0000259" key="6">
    <source>
        <dbReference type="PROSITE" id="PS50600"/>
    </source>
</evidence>
<dbReference type="AlphaFoldDB" id="A0A5J9W1S0"/>
<comment type="caution">
    <text evidence="7">The sequence shown here is derived from an EMBL/GenBank/DDBJ whole genome shotgun (WGS) entry which is preliminary data.</text>
</comment>
<protein>
    <recommendedName>
        <fullName evidence="6">Ubiquitin-like protease family profile domain-containing protein</fullName>
    </recommendedName>
</protein>
<reference evidence="7 8" key="1">
    <citation type="journal article" date="2019" name="Sci. Rep.">
        <title>A high-quality genome of Eragrostis curvula grass provides insights into Poaceae evolution and supports new strategies to enhance forage quality.</title>
        <authorList>
            <person name="Carballo J."/>
            <person name="Santos B.A.C.M."/>
            <person name="Zappacosta D."/>
            <person name="Garbus I."/>
            <person name="Selva J.P."/>
            <person name="Gallo C.A."/>
            <person name="Diaz A."/>
            <person name="Albertini E."/>
            <person name="Caccamo M."/>
            <person name="Echenique V."/>
        </authorList>
    </citation>
    <scope>NUCLEOTIDE SEQUENCE [LARGE SCALE GENOMIC DNA]</scope>
    <source>
        <strain evidence="8">cv. Victoria</strain>
        <tissue evidence="7">Leaf</tissue>
    </source>
</reference>
<keyword evidence="8" id="KW-1185">Reference proteome</keyword>
<proteinExistence type="inferred from homology"/>
<comment type="similarity">
    <text evidence="1">Belongs to the peptidase C48 family.</text>
</comment>
<keyword evidence="2" id="KW-0645">Protease</keyword>
<evidence type="ECO:0000256" key="1">
    <source>
        <dbReference type="ARBA" id="ARBA00005234"/>
    </source>
</evidence>
<accession>A0A5J9W1S0</accession>
<evidence type="ECO:0000313" key="7">
    <source>
        <dbReference type="EMBL" id="TVU42682.1"/>
    </source>
</evidence>
<dbReference type="PANTHER" id="PTHR12606:SF1">
    <property type="entry name" value="UBIQUITIN-LIKE-SPECIFIC PROTEASE 1A"/>
    <property type="match status" value="1"/>
</dbReference>
<dbReference type="GO" id="GO:0016929">
    <property type="term" value="F:deSUMOylase activity"/>
    <property type="evidence" value="ECO:0007669"/>
    <property type="project" value="TreeGrafter"/>
</dbReference>
<evidence type="ECO:0000256" key="4">
    <source>
        <dbReference type="ARBA" id="ARBA00022807"/>
    </source>
</evidence>
<evidence type="ECO:0000256" key="2">
    <source>
        <dbReference type="ARBA" id="ARBA00022670"/>
    </source>
</evidence>
<dbReference type="Proteomes" id="UP000324897">
    <property type="component" value="Unassembled WGS sequence"/>
</dbReference>
<evidence type="ECO:0000313" key="8">
    <source>
        <dbReference type="Proteomes" id="UP000324897"/>
    </source>
</evidence>
<dbReference type="GO" id="GO:0006508">
    <property type="term" value="P:proteolysis"/>
    <property type="evidence" value="ECO:0007669"/>
    <property type="project" value="UniProtKB-KW"/>
</dbReference>
<feature type="region of interest" description="Disordered" evidence="5">
    <location>
        <begin position="32"/>
        <end position="71"/>
    </location>
</feature>
<keyword evidence="3" id="KW-0378">Hydrolase</keyword>
<dbReference type="PROSITE" id="PS50600">
    <property type="entry name" value="ULP_PROTEASE"/>
    <property type="match status" value="1"/>
</dbReference>